<keyword evidence="2 3" id="KW-0802">TPR repeat</keyword>
<organism evidence="5 7">
    <name type="scientific">Didymodactylos carnosus</name>
    <dbReference type="NCBI Taxonomy" id="1234261"/>
    <lineage>
        <taxon>Eukaryota</taxon>
        <taxon>Metazoa</taxon>
        <taxon>Spiralia</taxon>
        <taxon>Gnathifera</taxon>
        <taxon>Rotifera</taxon>
        <taxon>Eurotatoria</taxon>
        <taxon>Bdelloidea</taxon>
        <taxon>Philodinida</taxon>
        <taxon>Philodinidae</taxon>
        <taxon>Didymodactylos</taxon>
    </lineage>
</organism>
<evidence type="ECO:0000313" key="6">
    <source>
        <dbReference type="EMBL" id="CAF4369801.1"/>
    </source>
</evidence>
<dbReference type="Pfam" id="PF13374">
    <property type="entry name" value="TPR_10"/>
    <property type="match status" value="1"/>
</dbReference>
<dbReference type="PROSITE" id="PS50005">
    <property type="entry name" value="TPR"/>
    <property type="match status" value="1"/>
</dbReference>
<feature type="region of interest" description="Disordered" evidence="4">
    <location>
        <begin position="242"/>
        <end position="264"/>
    </location>
</feature>
<protein>
    <submittedName>
        <fullName evidence="5">Uncharacterized protein</fullName>
    </submittedName>
</protein>
<keyword evidence="7" id="KW-1185">Reference proteome</keyword>
<feature type="non-terminal residue" evidence="5">
    <location>
        <position position="1"/>
    </location>
</feature>
<dbReference type="EMBL" id="CAJNOQ010022993">
    <property type="protein sequence ID" value="CAF1508867.1"/>
    <property type="molecule type" value="Genomic_DNA"/>
</dbReference>
<dbReference type="Proteomes" id="UP000681722">
    <property type="component" value="Unassembled WGS sequence"/>
</dbReference>
<dbReference type="Proteomes" id="UP000663829">
    <property type="component" value="Unassembled WGS sequence"/>
</dbReference>
<dbReference type="SMART" id="SM00028">
    <property type="entry name" value="TPR"/>
    <property type="match status" value="4"/>
</dbReference>
<gene>
    <name evidence="5" type="ORF">GPM918_LOCUS37020</name>
    <name evidence="6" type="ORF">SRO942_LOCUS37776</name>
</gene>
<feature type="repeat" description="TPR" evidence="3">
    <location>
        <begin position="178"/>
        <end position="211"/>
    </location>
</feature>
<evidence type="ECO:0000313" key="7">
    <source>
        <dbReference type="Proteomes" id="UP000663829"/>
    </source>
</evidence>
<dbReference type="Gene3D" id="1.25.40.10">
    <property type="entry name" value="Tetratricopeptide repeat domain"/>
    <property type="match status" value="2"/>
</dbReference>
<sequence>PISHEILFMAATTFRIHSINEDSTNDLLIIQLTPILDDENTASRTIEANPVINLGNALIEQCKYNKVEIYYKNLIQSNFNLDRTTVSIIYNNLGVIQYEQYDNYDMAHKYFLKAIEIMNRDETGIICRSTTIATRSTIYENIAHLYQSMKKPSIARAYFFKVLNTLNNDENGNIQKKGDIYTHIGCTYYHQGNLKDAEVYLKQAITITERSLPDTDEILLEYRKILGLLSSQMLKQEDTEVEEEEDISREMNKTKRQGLALIRS</sequence>
<evidence type="ECO:0000256" key="4">
    <source>
        <dbReference type="SAM" id="MobiDB-lite"/>
    </source>
</evidence>
<name>A0A815U3T1_9BILA</name>
<dbReference type="InterPro" id="IPR019734">
    <property type="entry name" value="TPR_rpt"/>
</dbReference>
<proteinExistence type="predicted"/>
<dbReference type="SUPFAM" id="SSF48452">
    <property type="entry name" value="TPR-like"/>
    <property type="match status" value="1"/>
</dbReference>
<accession>A0A815U3T1</accession>
<keyword evidence="1" id="KW-0677">Repeat</keyword>
<evidence type="ECO:0000313" key="5">
    <source>
        <dbReference type="EMBL" id="CAF1508867.1"/>
    </source>
</evidence>
<dbReference type="PANTHER" id="PTHR45641:SF19">
    <property type="entry name" value="NEPHROCYSTIN-3"/>
    <property type="match status" value="1"/>
</dbReference>
<evidence type="ECO:0000256" key="3">
    <source>
        <dbReference type="PROSITE-ProRule" id="PRU00339"/>
    </source>
</evidence>
<dbReference type="PANTHER" id="PTHR45641">
    <property type="entry name" value="TETRATRICOPEPTIDE REPEAT PROTEIN (AFU_ORTHOLOGUE AFUA_6G03870)"/>
    <property type="match status" value="1"/>
</dbReference>
<dbReference type="EMBL" id="CAJOBC010088529">
    <property type="protein sequence ID" value="CAF4369801.1"/>
    <property type="molecule type" value="Genomic_DNA"/>
</dbReference>
<evidence type="ECO:0000256" key="2">
    <source>
        <dbReference type="ARBA" id="ARBA00022803"/>
    </source>
</evidence>
<dbReference type="AlphaFoldDB" id="A0A815U3T1"/>
<reference evidence="5" key="1">
    <citation type="submission" date="2021-02" db="EMBL/GenBank/DDBJ databases">
        <authorList>
            <person name="Nowell W R."/>
        </authorList>
    </citation>
    <scope>NUCLEOTIDE SEQUENCE</scope>
</reference>
<evidence type="ECO:0000256" key="1">
    <source>
        <dbReference type="ARBA" id="ARBA00022737"/>
    </source>
</evidence>
<dbReference type="InterPro" id="IPR011990">
    <property type="entry name" value="TPR-like_helical_dom_sf"/>
</dbReference>
<comment type="caution">
    <text evidence="5">The sequence shown here is derived from an EMBL/GenBank/DDBJ whole genome shotgun (WGS) entry which is preliminary data.</text>
</comment>